<dbReference type="GO" id="GO:0046872">
    <property type="term" value="F:metal ion binding"/>
    <property type="evidence" value="ECO:0007669"/>
    <property type="project" value="UniProtKB-KW"/>
</dbReference>
<evidence type="ECO:0000256" key="9">
    <source>
        <dbReference type="ARBA" id="ARBA00049338"/>
    </source>
</evidence>
<evidence type="ECO:0000256" key="5">
    <source>
        <dbReference type="ARBA" id="ARBA00022989"/>
    </source>
</evidence>
<dbReference type="PRINTS" id="PR00941">
    <property type="entry name" value="CDATPASE"/>
</dbReference>
<evidence type="ECO:0000256" key="8">
    <source>
        <dbReference type="ARBA" id="ARBA00039103"/>
    </source>
</evidence>
<evidence type="ECO:0000256" key="7">
    <source>
        <dbReference type="ARBA" id="ARBA00023136"/>
    </source>
</evidence>
<feature type="transmembrane region" description="Helical" evidence="10">
    <location>
        <begin position="303"/>
        <end position="323"/>
    </location>
</feature>
<dbReference type="SUPFAM" id="SSF56784">
    <property type="entry name" value="HAD-like"/>
    <property type="match status" value="1"/>
</dbReference>
<keyword evidence="4 10" id="KW-0812">Transmembrane</keyword>
<dbReference type="EMBL" id="FOTJ01000008">
    <property type="protein sequence ID" value="SFL40827.1"/>
    <property type="molecule type" value="Genomic_DNA"/>
</dbReference>
<dbReference type="SUPFAM" id="SSF81653">
    <property type="entry name" value="Calcium ATPase, transduction domain A"/>
    <property type="match status" value="1"/>
</dbReference>
<protein>
    <recommendedName>
        <fullName evidence="8">Cd(2+)-exporting ATPase</fullName>
        <ecNumber evidence="8">7.2.2.21</ecNumber>
    </recommendedName>
</protein>
<dbReference type="CDD" id="cd07548">
    <property type="entry name" value="P-type_ATPase-Cd_Zn_Co_like"/>
    <property type="match status" value="1"/>
</dbReference>
<feature type="transmembrane region" description="Helical" evidence="10">
    <location>
        <begin position="658"/>
        <end position="677"/>
    </location>
</feature>
<dbReference type="Proteomes" id="UP000181969">
    <property type="component" value="Unassembled WGS sequence"/>
</dbReference>
<dbReference type="NCBIfam" id="TIGR01525">
    <property type="entry name" value="ATPase-IB_hvy"/>
    <property type="match status" value="1"/>
</dbReference>
<feature type="domain" description="P-type ATPase A" evidence="11">
    <location>
        <begin position="184"/>
        <end position="284"/>
    </location>
</feature>
<dbReference type="GO" id="GO:0008551">
    <property type="term" value="F:P-type cadmium transporter activity"/>
    <property type="evidence" value="ECO:0007669"/>
    <property type="project" value="UniProtKB-EC"/>
</dbReference>
<keyword evidence="7 10" id="KW-0472">Membrane</keyword>
<dbReference type="InterPro" id="IPR023298">
    <property type="entry name" value="ATPase_P-typ_TM_dom_sf"/>
</dbReference>
<keyword evidence="10" id="KW-0547">Nucleotide-binding</keyword>
<feature type="transmembrane region" description="Helical" evidence="10">
    <location>
        <begin position="134"/>
        <end position="160"/>
    </location>
</feature>
<keyword evidence="3" id="KW-0104">Cadmium</keyword>
<comment type="subcellular location">
    <subcellularLocation>
        <location evidence="1">Cell membrane</location>
        <topology evidence="1">Multi-pass membrane protein</topology>
    </subcellularLocation>
</comment>
<dbReference type="InterPro" id="IPR027256">
    <property type="entry name" value="P-typ_ATPase_IB"/>
</dbReference>
<evidence type="ECO:0000256" key="4">
    <source>
        <dbReference type="ARBA" id="ARBA00022692"/>
    </source>
</evidence>
<evidence type="ECO:0000256" key="6">
    <source>
        <dbReference type="ARBA" id="ARBA00023065"/>
    </source>
</evidence>
<feature type="transmembrane region" description="Helical" evidence="10">
    <location>
        <begin position="629"/>
        <end position="652"/>
    </location>
</feature>
<sequence>MFKSTQNKASHDAHCVKGTCNCLNHKAKAALATTEESESLSSTGVTGSSDDSDPACCNTTIHLNASLDESEEEEGKYELLIIIITALLLAALSFLDFTPQFKTPLFILTYVLIGHSVLLKAIKQLLKGDIFNEFFLMSIATVGAFALGEYAEAVAVMLFYQVGEYFQDRAIGNSKKSIAALMDLRPEVATVKRQGKLIDVSPEEVAIGEIIQVKPGEKVALDGRVLSGQSSVNTAALTGESLPREVGKGEEVLSGFLNINGLLEVQVEKTFGESSVSKILNLVENAQENKAPTEQFISKFARYYTPVVVFAAAIIALVPPLFFQQDWSDWLTRAFTFLIISCPCAMVVSIPLGFFAGIGAASKNGILVKGGNHLEAMTKIKHVLFDKTGTLTQGNFKVTQVFPAKDVVREELLYLGAVGELHSTHPLGLALKENQNLETVTVTESEEIPGHGTRTVYEGNEILVGNAKLMKMYNVNFSESDALGSLIYVAKNGQYQGVILVADILKEDAEEAIKALNQLHISQTMLTGDSEKVAAQVAGKLNITDYHANLLPEDKVTLLEKVLAKGDGLTAFVGDGINDAPVIARADIGFAMGGLGSDAAIETADVVLMTDKPSSIAKSVKIAKKTKRLVVQNIVLALGVKAVFLILAIFGIATMWEAVIADVGVTLLAILNVLRLLK</sequence>
<dbReference type="NCBIfam" id="TIGR01494">
    <property type="entry name" value="ATPase_P-type"/>
    <property type="match status" value="1"/>
</dbReference>
<comment type="similarity">
    <text evidence="2 10">Belongs to the cation transport ATPase (P-type) (TC 3.A.3) family. Type IB subfamily.</text>
</comment>
<dbReference type="PANTHER" id="PTHR48085">
    <property type="entry name" value="CADMIUM/ZINC-TRANSPORTING ATPASE HMA2-RELATED"/>
    <property type="match status" value="1"/>
</dbReference>
<evidence type="ECO:0000313" key="12">
    <source>
        <dbReference type="EMBL" id="SFL40827.1"/>
    </source>
</evidence>
<dbReference type="InterPro" id="IPR036412">
    <property type="entry name" value="HAD-like_sf"/>
</dbReference>
<dbReference type="InterPro" id="IPR018303">
    <property type="entry name" value="ATPase_P-typ_P_site"/>
</dbReference>
<dbReference type="Gene3D" id="2.70.150.10">
    <property type="entry name" value="Calcium-transporting ATPase, cytoplasmic transduction domain A"/>
    <property type="match status" value="1"/>
</dbReference>
<keyword evidence="6" id="KW-0813">Transport</keyword>
<accession>A0A1I4HGG5</accession>
<reference evidence="12 13" key="1">
    <citation type="submission" date="2016-10" db="EMBL/GenBank/DDBJ databases">
        <authorList>
            <person name="de Groot N.N."/>
        </authorList>
    </citation>
    <scope>NUCLEOTIDE SEQUENCE [LARGE SCALE GENOMIC DNA]</scope>
    <source>
        <strain evidence="12 13">M79</strain>
    </source>
</reference>
<dbReference type="Gene3D" id="3.40.50.1000">
    <property type="entry name" value="HAD superfamily/HAD-like"/>
    <property type="match status" value="1"/>
</dbReference>
<keyword evidence="5 10" id="KW-1133">Transmembrane helix</keyword>
<dbReference type="Pfam" id="PF00702">
    <property type="entry name" value="Hydrolase"/>
    <property type="match status" value="1"/>
</dbReference>
<dbReference type="PANTHER" id="PTHR48085:SF5">
    <property type="entry name" value="CADMIUM_ZINC-TRANSPORTING ATPASE HMA4-RELATED"/>
    <property type="match status" value="1"/>
</dbReference>
<keyword evidence="10" id="KW-0067">ATP-binding</keyword>
<dbReference type="GO" id="GO:0016887">
    <property type="term" value="F:ATP hydrolysis activity"/>
    <property type="evidence" value="ECO:0007669"/>
    <property type="project" value="InterPro"/>
</dbReference>
<feature type="transmembrane region" description="Helical" evidence="10">
    <location>
        <begin position="335"/>
        <end position="361"/>
    </location>
</feature>
<evidence type="ECO:0000256" key="3">
    <source>
        <dbReference type="ARBA" id="ARBA00022539"/>
    </source>
</evidence>
<dbReference type="SUPFAM" id="SSF81665">
    <property type="entry name" value="Calcium ATPase, transmembrane domain M"/>
    <property type="match status" value="1"/>
</dbReference>
<name>A0A1I4HGG5_9LACT</name>
<dbReference type="RefSeq" id="WP_074751337.1">
    <property type="nucleotide sequence ID" value="NZ_CAXVJC010000005.1"/>
</dbReference>
<dbReference type="PRINTS" id="PR00119">
    <property type="entry name" value="CATATPASE"/>
</dbReference>
<dbReference type="InterPro" id="IPR008250">
    <property type="entry name" value="ATPase_P-typ_transduc_dom_A_sf"/>
</dbReference>
<dbReference type="PROSITE" id="PS00154">
    <property type="entry name" value="ATPASE_E1_E2"/>
    <property type="match status" value="1"/>
</dbReference>
<dbReference type="EC" id="7.2.2.21" evidence="8"/>
<gene>
    <name evidence="12" type="ORF">SAMN05216438_10878</name>
</gene>
<evidence type="ECO:0000313" key="13">
    <source>
        <dbReference type="Proteomes" id="UP000181969"/>
    </source>
</evidence>
<dbReference type="GO" id="GO:0005524">
    <property type="term" value="F:ATP binding"/>
    <property type="evidence" value="ECO:0007669"/>
    <property type="project" value="UniProtKB-UniRule"/>
</dbReference>
<dbReference type="Gene3D" id="3.40.1110.10">
    <property type="entry name" value="Calcium-transporting ATPase, cytoplasmic domain N"/>
    <property type="match status" value="1"/>
</dbReference>
<dbReference type="OrthoDB" id="9813266at2"/>
<evidence type="ECO:0000256" key="1">
    <source>
        <dbReference type="ARBA" id="ARBA00004651"/>
    </source>
</evidence>
<comment type="catalytic activity">
    <reaction evidence="9">
        <text>Cd(2+)(in) + ATP + H2O = Cd(2+)(out) + ADP + phosphate + H(+)</text>
        <dbReference type="Rhea" id="RHEA:12132"/>
        <dbReference type="ChEBI" id="CHEBI:15377"/>
        <dbReference type="ChEBI" id="CHEBI:15378"/>
        <dbReference type="ChEBI" id="CHEBI:30616"/>
        <dbReference type="ChEBI" id="CHEBI:43474"/>
        <dbReference type="ChEBI" id="CHEBI:48775"/>
        <dbReference type="ChEBI" id="CHEBI:456216"/>
        <dbReference type="EC" id="7.2.2.21"/>
    </reaction>
</comment>
<dbReference type="Pfam" id="PF00122">
    <property type="entry name" value="E1-E2_ATPase"/>
    <property type="match status" value="1"/>
</dbReference>
<dbReference type="AlphaFoldDB" id="A0A1I4HGG5"/>
<dbReference type="InterPro" id="IPR023214">
    <property type="entry name" value="HAD_sf"/>
</dbReference>
<dbReference type="NCBIfam" id="TIGR01512">
    <property type="entry name" value="ATPase-IB2_Cd"/>
    <property type="match status" value="1"/>
</dbReference>
<proteinExistence type="inferred from homology"/>
<dbReference type="FunFam" id="2.70.150.10:FF:000002">
    <property type="entry name" value="Copper-transporting ATPase 1, putative"/>
    <property type="match status" value="1"/>
</dbReference>
<dbReference type="InterPro" id="IPR023299">
    <property type="entry name" value="ATPase_P-typ_cyto_dom_N"/>
</dbReference>
<feature type="transmembrane region" description="Helical" evidence="10">
    <location>
        <begin position="79"/>
        <end position="98"/>
    </location>
</feature>
<dbReference type="InterPro" id="IPR051014">
    <property type="entry name" value="Cation_Transport_ATPase_IB"/>
</dbReference>
<keyword evidence="10" id="KW-1003">Cell membrane</keyword>
<keyword evidence="10" id="KW-0479">Metal-binding</keyword>
<evidence type="ECO:0000256" key="10">
    <source>
        <dbReference type="RuleBase" id="RU362081"/>
    </source>
</evidence>
<dbReference type="InterPro" id="IPR001757">
    <property type="entry name" value="P_typ_ATPase"/>
</dbReference>
<dbReference type="GO" id="GO:0005886">
    <property type="term" value="C:plasma membrane"/>
    <property type="evidence" value="ECO:0007669"/>
    <property type="project" value="UniProtKB-SubCell"/>
</dbReference>
<organism evidence="12 13">
    <name type="scientific">Lactococcus garvieae</name>
    <dbReference type="NCBI Taxonomy" id="1363"/>
    <lineage>
        <taxon>Bacteria</taxon>
        <taxon>Bacillati</taxon>
        <taxon>Bacillota</taxon>
        <taxon>Bacilli</taxon>
        <taxon>Lactobacillales</taxon>
        <taxon>Streptococcaceae</taxon>
        <taxon>Lactococcus</taxon>
    </lineage>
</organism>
<evidence type="ECO:0000259" key="11">
    <source>
        <dbReference type="Pfam" id="PF00122"/>
    </source>
</evidence>
<evidence type="ECO:0000256" key="2">
    <source>
        <dbReference type="ARBA" id="ARBA00006024"/>
    </source>
</evidence>
<keyword evidence="6" id="KW-0406">Ion transport</keyword>
<dbReference type="InterPro" id="IPR059000">
    <property type="entry name" value="ATPase_P-type_domA"/>
</dbReference>